<dbReference type="EMBL" id="JANAWD010000339">
    <property type="protein sequence ID" value="KAJ3481106.1"/>
    <property type="molecule type" value="Genomic_DNA"/>
</dbReference>
<reference evidence="1" key="1">
    <citation type="submission" date="2022-07" db="EMBL/GenBank/DDBJ databases">
        <title>Genome Sequence of Physisporinus lineatus.</title>
        <authorList>
            <person name="Buettner E."/>
        </authorList>
    </citation>
    <scope>NUCLEOTIDE SEQUENCE</scope>
    <source>
        <strain evidence="1">VT162</strain>
    </source>
</reference>
<organism evidence="1 2">
    <name type="scientific">Meripilus lineatus</name>
    <dbReference type="NCBI Taxonomy" id="2056292"/>
    <lineage>
        <taxon>Eukaryota</taxon>
        <taxon>Fungi</taxon>
        <taxon>Dikarya</taxon>
        <taxon>Basidiomycota</taxon>
        <taxon>Agaricomycotina</taxon>
        <taxon>Agaricomycetes</taxon>
        <taxon>Polyporales</taxon>
        <taxon>Meripilaceae</taxon>
        <taxon>Meripilus</taxon>
    </lineage>
</organism>
<protein>
    <submittedName>
        <fullName evidence="1">Uncharacterized protein</fullName>
    </submittedName>
</protein>
<dbReference type="SUPFAM" id="SSF52047">
    <property type="entry name" value="RNI-like"/>
    <property type="match status" value="1"/>
</dbReference>
<sequence length="366" mass="42109">MATFQWAEALGQPRVPDPSKTVRAFTELQDRQIYFQQWYNPHRAILVWRVVPPIRHTILPLEISRRIIDFLAEDLYKVTEVGATFHALRMCSLASRSLLKFARRHLFKRVVLSQSRHLASLASSHSDVFPHVVGLTAHDPSLLESFVHLVPRYLGSKLPNLQNLHLGSFPAKPNSTDKQPTFTYHPSFPTFLSQFRSVTSLTLSNFRFSSFLDLRRVVGAIPNLNSLFLMDITWEKHWNWSSPLVCATQWKLAKLTMWGCQLNSNGLWFWVVPSEKALDRSYHGLGEPLSHPGLSSSEIYIISEVLERLITGDQGEDVPKVLKDDITFTWAYDIENGHGKRSLPSHTLEADLFKHFRRRRAPHLRL</sequence>
<evidence type="ECO:0000313" key="1">
    <source>
        <dbReference type="EMBL" id="KAJ3481106.1"/>
    </source>
</evidence>
<dbReference type="AlphaFoldDB" id="A0AAD5YCI9"/>
<accession>A0AAD5YCI9</accession>
<dbReference type="Proteomes" id="UP001212997">
    <property type="component" value="Unassembled WGS sequence"/>
</dbReference>
<proteinExistence type="predicted"/>
<evidence type="ECO:0000313" key="2">
    <source>
        <dbReference type="Proteomes" id="UP001212997"/>
    </source>
</evidence>
<name>A0AAD5YCI9_9APHY</name>
<comment type="caution">
    <text evidence="1">The sequence shown here is derived from an EMBL/GenBank/DDBJ whole genome shotgun (WGS) entry which is preliminary data.</text>
</comment>
<gene>
    <name evidence="1" type="ORF">NLI96_g7883</name>
</gene>
<keyword evidence="2" id="KW-1185">Reference proteome</keyword>